<dbReference type="AlphaFoldDB" id="A0A8E2AKE9"/>
<feature type="region of interest" description="Disordered" evidence="1">
    <location>
        <begin position="49"/>
        <end position="106"/>
    </location>
</feature>
<accession>A0A8E2AKE9</accession>
<evidence type="ECO:0000313" key="2">
    <source>
        <dbReference type="EMBL" id="OCH86206.1"/>
    </source>
</evidence>
<evidence type="ECO:0000256" key="1">
    <source>
        <dbReference type="SAM" id="MobiDB-lite"/>
    </source>
</evidence>
<dbReference type="Proteomes" id="UP000250043">
    <property type="component" value="Unassembled WGS sequence"/>
</dbReference>
<gene>
    <name evidence="2" type="ORF">OBBRIDRAFT_256095</name>
</gene>
<proteinExistence type="predicted"/>
<dbReference type="EMBL" id="KV722539">
    <property type="protein sequence ID" value="OCH86206.1"/>
    <property type="molecule type" value="Genomic_DNA"/>
</dbReference>
<feature type="compositionally biased region" description="Basic residues" evidence="1">
    <location>
        <begin position="82"/>
        <end position="99"/>
    </location>
</feature>
<sequence length="239" mass="26425">MPPPHPDYLSAWNAATTTHSDHLAIPGSSSATLLHPSSAHLERLSIAGDASPASLHPSPELSSPNTFTPHDLPQPHPLPLIPRRKPVPHRIKASQRRPQYKVDFGAHGSPGVKVRDVLRNRARIDGGSDIVFSTTGVRQFHMIVDWPGYSNFGTYIPVQDSNGYITRARLAKLICVQLARFVDRASRKRVHHENLEPEWRIGTASGCLLEDLWLVSVQPAHGGLWLADLEVPDVQENDE</sequence>
<protein>
    <submittedName>
        <fullName evidence="2">Uncharacterized protein</fullName>
    </submittedName>
</protein>
<organism evidence="2 3">
    <name type="scientific">Obba rivulosa</name>
    <dbReference type="NCBI Taxonomy" id="1052685"/>
    <lineage>
        <taxon>Eukaryota</taxon>
        <taxon>Fungi</taxon>
        <taxon>Dikarya</taxon>
        <taxon>Basidiomycota</taxon>
        <taxon>Agaricomycotina</taxon>
        <taxon>Agaricomycetes</taxon>
        <taxon>Polyporales</taxon>
        <taxon>Gelatoporiaceae</taxon>
        <taxon>Obba</taxon>
    </lineage>
</organism>
<name>A0A8E2AKE9_9APHY</name>
<dbReference type="OrthoDB" id="2662268at2759"/>
<reference evidence="2 3" key="1">
    <citation type="submission" date="2016-07" db="EMBL/GenBank/DDBJ databases">
        <title>Draft genome of the white-rot fungus Obba rivulosa 3A-2.</title>
        <authorList>
            <consortium name="DOE Joint Genome Institute"/>
            <person name="Miettinen O."/>
            <person name="Riley R."/>
            <person name="Acob R."/>
            <person name="Barry K."/>
            <person name="Cullen D."/>
            <person name="De Vries R."/>
            <person name="Hainaut M."/>
            <person name="Hatakka A."/>
            <person name="Henrissat B."/>
            <person name="Hilden K."/>
            <person name="Kuo R."/>
            <person name="Labutti K."/>
            <person name="Lipzen A."/>
            <person name="Makela M.R."/>
            <person name="Sandor L."/>
            <person name="Spatafora J.W."/>
            <person name="Grigoriev I.V."/>
            <person name="Hibbett D.S."/>
        </authorList>
    </citation>
    <scope>NUCLEOTIDE SEQUENCE [LARGE SCALE GENOMIC DNA]</scope>
    <source>
        <strain evidence="2 3">3A-2</strain>
    </source>
</reference>
<keyword evidence="3" id="KW-1185">Reference proteome</keyword>
<evidence type="ECO:0000313" key="3">
    <source>
        <dbReference type="Proteomes" id="UP000250043"/>
    </source>
</evidence>